<reference evidence="2 3" key="1">
    <citation type="submission" date="2023-03" db="EMBL/GenBank/DDBJ databases">
        <title>High-quality genome of Scylla paramamosain provides insights in environmental adaptation.</title>
        <authorList>
            <person name="Zhang L."/>
        </authorList>
    </citation>
    <scope>NUCLEOTIDE SEQUENCE [LARGE SCALE GENOMIC DNA]</scope>
    <source>
        <strain evidence="2">LZ_2023a</strain>
        <tissue evidence="2">Muscle</tissue>
    </source>
</reference>
<protein>
    <submittedName>
        <fullName evidence="2">Uncharacterized protein</fullName>
    </submittedName>
</protein>
<comment type="caution">
    <text evidence="2">The sequence shown here is derived from an EMBL/GenBank/DDBJ whole genome shotgun (WGS) entry which is preliminary data.</text>
</comment>
<evidence type="ECO:0000313" key="3">
    <source>
        <dbReference type="Proteomes" id="UP001487740"/>
    </source>
</evidence>
<feature type="compositionally biased region" description="Polar residues" evidence="1">
    <location>
        <begin position="112"/>
        <end position="127"/>
    </location>
</feature>
<proteinExistence type="predicted"/>
<sequence length="135" mass="14894">MSCEQERERLCCLPRGDEMRRGLAAEEHTDAHHAPHTTPSLVLPSRLSRISNARGLSTRFCGLHVHRIVSLCISCLLPSSDVQQVSPSLLTSGPRTLFAGGVDSITAGYDSTEPQNSRTYHSSITRRNQNRKIKA</sequence>
<evidence type="ECO:0000256" key="1">
    <source>
        <dbReference type="SAM" id="MobiDB-lite"/>
    </source>
</evidence>
<organism evidence="2 3">
    <name type="scientific">Scylla paramamosain</name>
    <name type="common">Mud crab</name>
    <dbReference type="NCBI Taxonomy" id="85552"/>
    <lineage>
        <taxon>Eukaryota</taxon>
        <taxon>Metazoa</taxon>
        <taxon>Ecdysozoa</taxon>
        <taxon>Arthropoda</taxon>
        <taxon>Crustacea</taxon>
        <taxon>Multicrustacea</taxon>
        <taxon>Malacostraca</taxon>
        <taxon>Eumalacostraca</taxon>
        <taxon>Eucarida</taxon>
        <taxon>Decapoda</taxon>
        <taxon>Pleocyemata</taxon>
        <taxon>Brachyura</taxon>
        <taxon>Eubrachyura</taxon>
        <taxon>Portunoidea</taxon>
        <taxon>Portunidae</taxon>
        <taxon>Portuninae</taxon>
        <taxon>Scylla</taxon>
    </lineage>
</organism>
<keyword evidence="3" id="KW-1185">Reference proteome</keyword>
<feature type="region of interest" description="Disordered" evidence="1">
    <location>
        <begin position="108"/>
        <end position="135"/>
    </location>
</feature>
<evidence type="ECO:0000313" key="2">
    <source>
        <dbReference type="EMBL" id="KAK8395635.1"/>
    </source>
</evidence>
<dbReference type="AlphaFoldDB" id="A0AAW0U6J1"/>
<name>A0AAW0U6J1_SCYPA</name>
<dbReference type="Proteomes" id="UP001487740">
    <property type="component" value="Unassembled WGS sequence"/>
</dbReference>
<dbReference type="EMBL" id="JARAKH010000017">
    <property type="protein sequence ID" value="KAK8395635.1"/>
    <property type="molecule type" value="Genomic_DNA"/>
</dbReference>
<gene>
    <name evidence="2" type="ORF">O3P69_005621</name>
</gene>
<accession>A0AAW0U6J1</accession>